<dbReference type="PANTHER" id="PTHR13586">
    <property type="entry name" value="SCD6 PROTEIN-RELATED"/>
    <property type="match status" value="1"/>
</dbReference>
<evidence type="ECO:0000256" key="4">
    <source>
        <dbReference type="ARBA" id="ARBA00023274"/>
    </source>
</evidence>
<dbReference type="Gene3D" id="2.30.30.100">
    <property type="match status" value="1"/>
</dbReference>
<evidence type="ECO:0000259" key="6">
    <source>
        <dbReference type="PROSITE" id="PS51512"/>
    </source>
</evidence>
<dbReference type="GO" id="GO:0006417">
    <property type="term" value="P:regulation of translation"/>
    <property type="evidence" value="ECO:0007669"/>
    <property type="project" value="UniProtKB-KW"/>
</dbReference>
<evidence type="ECO:0000256" key="1">
    <source>
        <dbReference type="ARBA" id="ARBA00010415"/>
    </source>
</evidence>
<protein>
    <recommendedName>
        <fullName evidence="6">DFDF domain-containing protein</fullName>
    </recommendedName>
</protein>
<dbReference type="SUPFAM" id="SSF50182">
    <property type="entry name" value="Sm-like ribonucleoproteins"/>
    <property type="match status" value="1"/>
</dbReference>
<dbReference type="GeneTree" id="ENSGT00940000156010"/>
<feature type="compositionally biased region" description="Basic and acidic residues" evidence="5">
    <location>
        <begin position="328"/>
        <end position="340"/>
    </location>
</feature>
<feature type="region of interest" description="Disordered" evidence="5">
    <location>
        <begin position="328"/>
        <end position="357"/>
    </location>
</feature>
<dbReference type="SMART" id="SM01271">
    <property type="entry name" value="LSM14"/>
    <property type="match status" value="1"/>
</dbReference>
<dbReference type="PANTHER" id="PTHR13586:SF1">
    <property type="entry name" value="PROTEIN LSM14 HOMOLOG B"/>
    <property type="match status" value="1"/>
</dbReference>
<feature type="region of interest" description="Disordered" evidence="5">
    <location>
        <begin position="1"/>
        <end position="31"/>
    </location>
</feature>
<evidence type="ECO:0000313" key="8">
    <source>
        <dbReference type="Proteomes" id="UP000233040"/>
    </source>
</evidence>
<feature type="domain" description="DFDF" evidence="6">
    <location>
        <begin position="291"/>
        <end position="327"/>
    </location>
</feature>
<dbReference type="AlphaFoldDB" id="A0A2K5QE71"/>
<dbReference type="Pfam" id="PF12701">
    <property type="entry name" value="LSM14"/>
    <property type="match status" value="1"/>
</dbReference>
<keyword evidence="2" id="KW-0217">Developmental protein</keyword>
<dbReference type="InterPro" id="IPR010920">
    <property type="entry name" value="LSM_dom_sf"/>
</dbReference>
<dbReference type="STRING" id="9516.ENSCCAP00000014192"/>
<evidence type="ECO:0000313" key="7">
    <source>
        <dbReference type="Ensembl" id="ENSCCAP00000014192.1"/>
    </source>
</evidence>
<sequence>MSARAGPWAAAGRRSAGEGARPPRGGGAGRGQALVPLAARRLSPWLPGACPPGCPALVPLAARRAPAAAVSGSSGTRYLGSKISRISKAQSRYEGILCTIDTDSSTVALAKACSPPRRDFDIKEITACEPPTAQHTLSQDPAAVRLPRALLLPALPAASLGLEKVVSPPASAAASSPGSSPSPQPVSELDLSSEPQQLTAKGAGFPPIPVGKRLMVEQGVQTGSADNLNVKGTQLHGRQAPPSCKTTGDVVQPAAVQTQGQMNDENRRPQRRRPGNRRTRNRSRGQSRPAKVKENTIKFEGDFDFESANAQFNREELDKEFTKTLNFKDDKAGKGEEKDPAVVAQSEETPAEEGLLGPNCYCDKSKPFFDNLSSELKTSSRLTTWAEGRKLNTETLGVSGRFLHGRSSRGGFRGGRGNGTTRGNPTSHRAGTGRA</sequence>
<reference evidence="7" key="1">
    <citation type="submission" date="2025-08" db="UniProtKB">
        <authorList>
            <consortium name="Ensembl"/>
        </authorList>
    </citation>
    <scope>IDENTIFICATION</scope>
</reference>
<reference evidence="7" key="2">
    <citation type="submission" date="2025-09" db="UniProtKB">
        <authorList>
            <consortium name="Ensembl"/>
        </authorList>
    </citation>
    <scope>IDENTIFICATION</scope>
</reference>
<dbReference type="PROSITE" id="PS51512">
    <property type="entry name" value="DFDF"/>
    <property type="match status" value="1"/>
</dbReference>
<dbReference type="Ensembl" id="ENSCCAT00000031630.1">
    <property type="protein sequence ID" value="ENSCCAP00000014192.1"/>
    <property type="gene ID" value="ENSCCAG00000024900.1"/>
</dbReference>
<keyword evidence="8" id="KW-1185">Reference proteome</keyword>
<dbReference type="GO" id="GO:1990904">
    <property type="term" value="C:ribonucleoprotein complex"/>
    <property type="evidence" value="ECO:0007669"/>
    <property type="project" value="UniProtKB-KW"/>
</dbReference>
<dbReference type="InterPro" id="IPR025762">
    <property type="entry name" value="DFDF"/>
</dbReference>
<dbReference type="Pfam" id="PF09532">
    <property type="entry name" value="FDF"/>
    <property type="match status" value="1"/>
</dbReference>
<keyword evidence="4" id="KW-0687">Ribonucleoprotein</keyword>
<accession>A0A2K5QE71</accession>
<feature type="region of interest" description="Disordered" evidence="5">
    <location>
        <begin position="233"/>
        <end position="297"/>
    </location>
</feature>
<feature type="compositionally biased region" description="Basic residues" evidence="5">
    <location>
        <begin position="269"/>
        <end position="285"/>
    </location>
</feature>
<dbReference type="Proteomes" id="UP000233040">
    <property type="component" value="Unassembled WGS sequence"/>
</dbReference>
<evidence type="ECO:0000256" key="2">
    <source>
        <dbReference type="ARBA" id="ARBA00022473"/>
    </source>
</evidence>
<dbReference type="InterPro" id="IPR019050">
    <property type="entry name" value="FDF_dom"/>
</dbReference>
<dbReference type="InterPro" id="IPR025609">
    <property type="entry name" value="Lsm14-like_N"/>
</dbReference>
<proteinExistence type="inferred from homology"/>
<dbReference type="GO" id="GO:0003729">
    <property type="term" value="F:mRNA binding"/>
    <property type="evidence" value="ECO:0007669"/>
    <property type="project" value="TreeGrafter"/>
</dbReference>
<keyword evidence="3" id="KW-0810">Translation regulation</keyword>
<dbReference type="SMART" id="SM01199">
    <property type="entry name" value="FDF"/>
    <property type="match status" value="1"/>
</dbReference>
<name>A0A2K5QE71_CEBIM</name>
<feature type="compositionally biased region" description="Low complexity" evidence="5">
    <location>
        <begin position="169"/>
        <end position="187"/>
    </location>
</feature>
<feature type="region of interest" description="Disordered" evidence="5">
    <location>
        <begin position="399"/>
        <end position="435"/>
    </location>
</feature>
<comment type="similarity">
    <text evidence="1">Belongs to the LSM14 family.</text>
</comment>
<feature type="compositionally biased region" description="Low complexity" evidence="5">
    <location>
        <begin position="1"/>
        <end position="23"/>
    </location>
</feature>
<organism evidence="7 8">
    <name type="scientific">Cebus imitator</name>
    <name type="common">Panamanian white-faced capuchin</name>
    <name type="synonym">Cebus capucinus imitator</name>
    <dbReference type="NCBI Taxonomy" id="2715852"/>
    <lineage>
        <taxon>Eukaryota</taxon>
        <taxon>Metazoa</taxon>
        <taxon>Chordata</taxon>
        <taxon>Craniata</taxon>
        <taxon>Vertebrata</taxon>
        <taxon>Euteleostomi</taxon>
        <taxon>Mammalia</taxon>
        <taxon>Eutheria</taxon>
        <taxon>Euarchontoglires</taxon>
        <taxon>Primates</taxon>
        <taxon>Haplorrhini</taxon>
        <taxon>Platyrrhini</taxon>
        <taxon>Cebidae</taxon>
        <taxon>Cebinae</taxon>
        <taxon>Cebus</taxon>
    </lineage>
</organism>
<evidence type="ECO:0000256" key="5">
    <source>
        <dbReference type="SAM" id="MobiDB-lite"/>
    </source>
</evidence>
<feature type="region of interest" description="Disordered" evidence="5">
    <location>
        <begin position="169"/>
        <end position="210"/>
    </location>
</feature>
<evidence type="ECO:0000256" key="3">
    <source>
        <dbReference type="ARBA" id="ARBA00022845"/>
    </source>
</evidence>
<feature type="compositionally biased region" description="Gly residues" evidence="5">
    <location>
        <begin position="411"/>
        <end position="420"/>
    </location>
</feature>